<proteinExistence type="predicted"/>
<gene>
    <name evidence="2" type="ORF">GCM10022255_008550</name>
</gene>
<dbReference type="InterPro" id="IPR001509">
    <property type="entry name" value="Epimerase_deHydtase"/>
</dbReference>
<comment type="caution">
    <text evidence="2">The sequence shown here is derived from an EMBL/GenBank/DDBJ whole genome shotgun (WGS) entry which is preliminary data.</text>
</comment>
<keyword evidence="3" id="KW-1185">Reference proteome</keyword>
<dbReference type="Pfam" id="PF01370">
    <property type="entry name" value="Epimerase"/>
    <property type="match status" value="1"/>
</dbReference>
<feature type="domain" description="NAD-dependent epimerase/dehydratase" evidence="1">
    <location>
        <begin position="3"/>
        <end position="205"/>
    </location>
</feature>
<protein>
    <submittedName>
        <fullName evidence="2">NAD-dependent epimerase/dehydratase family protein</fullName>
    </submittedName>
</protein>
<dbReference type="PANTHER" id="PTHR48079">
    <property type="entry name" value="PROTEIN YEEZ"/>
    <property type="match status" value="1"/>
</dbReference>
<dbReference type="RefSeq" id="WP_345121419.1">
    <property type="nucleotide sequence ID" value="NZ_BAABAT010000002.1"/>
</dbReference>
<dbReference type="InterPro" id="IPR036291">
    <property type="entry name" value="NAD(P)-bd_dom_sf"/>
</dbReference>
<evidence type="ECO:0000313" key="2">
    <source>
        <dbReference type="EMBL" id="GAA4244656.1"/>
    </source>
</evidence>
<accession>A0ABP8CXL5</accession>
<reference evidence="3" key="1">
    <citation type="journal article" date="2019" name="Int. J. Syst. Evol. Microbiol.">
        <title>The Global Catalogue of Microorganisms (GCM) 10K type strain sequencing project: providing services to taxonomists for standard genome sequencing and annotation.</title>
        <authorList>
            <consortium name="The Broad Institute Genomics Platform"/>
            <consortium name="The Broad Institute Genome Sequencing Center for Infectious Disease"/>
            <person name="Wu L."/>
            <person name="Ma J."/>
        </authorList>
    </citation>
    <scope>NUCLEOTIDE SEQUENCE [LARGE SCALE GENOMIC DNA]</scope>
    <source>
        <strain evidence="3">JCM 17441</strain>
    </source>
</reference>
<dbReference type="Proteomes" id="UP001500620">
    <property type="component" value="Unassembled WGS sequence"/>
</dbReference>
<dbReference type="PANTHER" id="PTHR48079:SF6">
    <property type="entry name" value="NAD(P)-BINDING DOMAIN-CONTAINING PROTEIN-RELATED"/>
    <property type="match status" value="1"/>
</dbReference>
<dbReference type="InterPro" id="IPR051783">
    <property type="entry name" value="NAD(P)-dependent_oxidoreduct"/>
</dbReference>
<organism evidence="2 3">
    <name type="scientific">Dactylosporangium darangshiense</name>
    <dbReference type="NCBI Taxonomy" id="579108"/>
    <lineage>
        <taxon>Bacteria</taxon>
        <taxon>Bacillati</taxon>
        <taxon>Actinomycetota</taxon>
        <taxon>Actinomycetes</taxon>
        <taxon>Micromonosporales</taxon>
        <taxon>Micromonosporaceae</taxon>
        <taxon>Dactylosporangium</taxon>
    </lineage>
</organism>
<evidence type="ECO:0000259" key="1">
    <source>
        <dbReference type="Pfam" id="PF01370"/>
    </source>
</evidence>
<evidence type="ECO:0000313" key="3">
    <source>
        <dbReference type="Proteomes" id="UP001500620"/>
    </source>
</evidence>
<name>A0ABP8CXL5_9ACTN</name>
<dbReference type="Gene3D" id="3.40.50.720">
    <property type="entry name" value="NAD(P)-binding Rossmann-like Domain"/>
    <property type="match status" value="1"/>
</dbReference>
<sequence length="287" mass="29737">MKIALTGGTGYIGSALLGQLVAAGHTVTALVRNDEAAAKARKAGAESAVGDLFDPSWTAERFAAADGVVHTAATGDARNPEFDRSVVRAAVQALAGTGKPYVHTSGIWVYGDNADITEDSPFAPPGITAWRAEVERAVLDADLVATIVTPGIVYGHGGGIPAGVIAAQRDEAGRVRLVGDGGQHWTTIHVEDVAALYVTVVERRERLGYVIAASGVNPTVRELAEAAAGTAGVAPETADASRERLGAPFAEALLLDQQTRAAKAKALGWTPTRPTLVEELRSGSYTH</sequence>
<dbReference type="SUPFAM" id="SSF51735">
    <property type="entry name" value="NAD(P)-binding Rossmann-fold domains"/>
    <property type="match status" value="1"/>
</dbReference>
<dbReference type="EMBL" id="BAABAT010000002">
    <property type="protein sequence ID" value="GAA4244656.1"/>
    <property type="molecule type" value="Genomic_DNA"/>
</dbReference>